<dbReference type="EMBL" id="ABXB03000002">
    <property type="protein sequence ID" value="EFA22994.1"/>
    <property type="molecule type" value="Genomic_DNA"/>
</dbReference>
<feature type="region of interest" description="Disordered" evidence="1">
    <location>
        <begin position="27"/>
        <end position="49"/>
    </location>
</feature>
<protein>
    <submittedName>
        <fullName evidence="2">Uncharacterized protein</fullName>
    </submittedName>
</protein>
<dbReference type="Proteomes" id="UP000003656">
    <property type="component" value="Unassembled WGS sequence"/>
</dbReference>
<accession>D1NTE0</accession>
<reference evidence="2 3" key="1">
    <citation type="submission" date="2009-11" db="EMBL/GenBank/DDBJ databases">
        <authorList>
            <person name="Weinstock G."/>
            <person name="Sodergren E."/>
            <person name="Clifton S."/>
            <person name="Fulton L."/>
            <person name="Fulton B."/>
            <person name="Courtney L."/>
            <person name="Fronick C."/>
            <person name="Harrison M."/>
            <person name="Strong C."/>
            <person name="Farmer C."/>
            <person name="Delahaunty K."/>
            <person name="Markovic C."/>
            <person name="Hall O."/>
            <person name="Minx P."/>
            <person name="Tomlinson C."/>
            <person name="Mitreva M."/>
            <person name="Nelson J."/>
            <person name="Hou S."/>
            <person name="Wollam A."/>
            <person name="Pepin K.H."/>
            <person name="Johnson M."/>
            <person name="Bhonagiri V."/>
            <person name="Nash W.E."/>
            <person name="Warren W."/>
            <person name="Chinwalla A."/>
            <person name="Mardis E.R."/>
            <person name="Wilson R.K."/>
        </authorList>
    </citation>
    <scope>NUCLEOTIDE SEQUENCE [LARGE SCALE GENOMIC DNA]</scope>
    <source>
        <strain evidence="2 3">DSM 20093</strain>
    </source>
</reference>
<proteinExistence type="predicted"/>
<dbReference type="AlphaFoldDB" id="D1NTE0"/>
<evidence type="ECO:0000256" key="1">
    <source>
        <dbReference type="SAM" id="MobiDB-lite"/>
    </source>
</evidence>
<evidence type="ECO:0000313" key="2">
    <source>
        <dbReference type="EMBL" id="EFA22994.1"/>
    </source>
</evidence>
<gene>
    <name evidence="2" type="ORF">BIFGAL_03097</name>
</gene>
<name>D1NTE0_9BIFI</name>
<comment type="caution">
    <text evidence="2">The sequence shown here is derived from an EMBL/GenBank/DDBJ whole genome shotgun (WGS) entry which is preliminary data.</text>
</comment>
<organism evidence="2 3">
    <name type="scientific">Bifidobacterium gallicum DSM 20093 = LMG 11596</name>
    <dbReference type="NCBI Taxonomy" id="561180"/>
    <lineage>
        <taxon>Bacteria</taxon>
        <taxon>Bacillati</taxon>
        <taxon>Actinomycetota</taxon>
        <taxon>Actinomycetes</taxon>
        <taxon>Bifidobacteriales</taxon>
        <taxon>Bifidobacteriaceae</taxon>
        <taxon>Bifidobacterium</taxon>
    </lineage>
</organism>
<dbReference type="STRING" id="561180.BIFGAL_03097"/>
<sequence length="49" mass="5452">MRCDYVHPRHASAHFVVGVHKIGQVQSQSRMPTDGWCPHMPTLQGEAPA</sequence>
<evidence type="ECO:0000313" key="3">
    <source>
        <dbReference type="Proteomes" id="UP000003656"/>
    </source>
</evidence>